<proteinExistence type="predicted"/>
<comment type="caution">
    <text evidence="1">The sequence shown here is derived from an EMBL/GenBank/DDBJ whole genome shotgun (WGS) entry which is preliminary data.</text>
</comment>
<accession>A0A401SBV0</accession>
<dbReference type="AlphaFoldDB" id="A0A401SBV0"/>
<dbReference type="Proteomes" id="UP000287033">
    <property type="component" value="Unassembled WGS sequence"/>
</dbReference>
<sequence>MAECRGLKPEPATLLLWSKYLPRFGYLFKFGRFSRKDQIFKVVSHSSMLHNGVSLRVSIAVAVDMEAHARQKQFDGKVENVHVSAWHDDRDYLHTGLRDS</sequence>
<dbReference type="EMBL" id="BEZZ01000179">
    <property type="protein sequence ID" value="GCC27830.1"/>
    <property type="molecule type" value="Genomic_DNA"/>
</dbReference>
<protein>
    <submittedName>
        <fullName evidence="1">Uncharacterized protein</fullName>
    </submittedName>
</protein>
<evidence type="ECO:0000313" key="2">
    <source>
        <dbReference type="Proteomes" id="UP000287033"/>
    </source>
</evidence>
<name>A0A401SBV0_CHIPU</name>
<gene>
    <name evidence="1" type="ORF">chiPu_0006256</name>
</gene>
<reference evidence="1 2" key="1">
    <citation type="journal article" date="2018" name="Nat. Ecol. Evol.">
        <title>Shark genomes provide insights into elasmobranch evolution and the origin of vertebrates.</title>
        <authorList>
            <person name="Hara Y"/>
            <person name="Yamaguchi K"/>
            <person name="Onimaru K"/>
            <person name="Kadota M"/>
            <person name="Koyanagi M"/>
            <person name="Keeley SD"/>
            <person name="Tatsumi K"/>
            <person name="Tanaka K"/>
            <person name="Motone F"/>
            <person name="Kageyama Y"/>
            <person name="Nozu R"/>
            <person name="Adachi N"/>
            <person name="Nishimura O"/>
            <person name="Nakagawa R"/>
            <person name="Tanegashima C"/>
            <person name="Kiyatake I"/>
            <person name="Matsumoto R"/>
            <person name="Murakumo K"/>
            <person name="Nishida K"/>
            <person name="Terakita A"/>
            <person name="Kuratani S"/>
            <person name="Sato K"/>
            <person name="Hyodo S Kuraku.S."/>
        </authorList>
    </citation>
    <scope>NUCLEOTIDE SEQUENCE [LARGE SCALE GENOMIC DNA]</scope>
</reference>
<keyword evidence="2" id="KW-1185">Reference proteome</keyword>
<organism evidence="1 2">
    <name type="scientific">Chiloscyllium punctatum</name>
    <name type="common">Brownbanded bambooshark</name>
    <name type="synonym">Hemiscyllium punctatum</name>
    <dbReference type="NCBI Taxonomy" id="137246"/>
    <lineage>
        <taxon>Eukaryota</taxon>
        <taxon>Metazoa</taxon>
        <taxon>Chordata</taxon>
        <taxon>Craniata</taxon>
        <taxon>Vertebrata</taxon>
        <taxon>Chondrichthyes</taxon>
        <taxon>Elasmobranchii</taxon>
        <taxon>Galeomorphii</taxon>
        <taxon>Galeoidea</taxon>
        <taxon>Orectolobiformes</taxon>
        <taxon>Hemiscylliidae</taxon>
        <taxon>Chiloscyllium</taxon>
    </lineage>
</organism>
<evidence type="ECO:0000313" key="1">
    <source>
        <dbReference type="EMBL" id="GCC27830.1"/>
    </source>
</evidence>